<dbReference type="InterPro" id="IPR003718">
    <property type="entry name" value="OsmC/Ohr_fam"/>
</dbReference>
<reference evidence="1" key="1">
    <citation type="submission" date="2022-09" db="EMBL/GenBank/DDBJ databases">
        <authorList>
            <person name="Yuan C."/>
            <person name="Ke Z."/>
        </authorList>
    </citation>
    <scope>NUCLEOTIDE SEQUENCE</scope>
    <source>
        <strain evidence="1">LB-8</strain>
    </source>
</reference>
<reference evidence="1" key="2">
    <citation type="submission" date="2023-04" db="EMBL/GenBank/DDBJ databases">
        <title>Paracnuella aquatica gen. nov., sp. nov., a member of the family Chitinophagaceae isolated from a hot spring.</title>
        <authorList>
            <person name="Wang C."/>
        </authorList>
    </citation>
    <scope>NUCLEOTIDE SEQUENCE</scope>
    <source>
        <strain evidence="1">LB-8</strain>
    </source>
</reference>
<proteinExistence type="predicted"/>
<keyword evidence="2" id="KW-1185">Reference proteome</keyword>
<accession>A0A9X2XWP3</accession>
<name>A0A9X2XWP3_9BACT</name>
<dbReference type="EMBL" id="JAOTIF010000015">
    <property type="protein sequence ID" value="MCU7550789.1"/>
    <property type="molecule type" value="Genomic_DNA"/>
</dbReference>
<sequence length="140" mass="15613">MIEIEIERKIGDFGFEALDQQGHKVLTDASSDIGGQNTGARPMQLMLMALGTCSAIDVVNILKKQRQTIDSFKMKVSGEREQDVEPSLWKKAHINFELKGPIDQQKAERACALSIEKYCSVAETMRRAGAEISWEVKVIS</sequence>
<dbReference type="RefSeq" id="WP_279298226.1">
    <property type="nucleotide sequence ID" value="NZ_JAOTIF010000015.1"/>
</dbReference>
<dbReference type="AlphaFoldDB" id="A0A9X2XWP3"/>
<dbReference type="PANTHER" id="PTHR34352">
    <property type="entry name" value="PROTEIN YHFA"/>
    <property type="match status" value="1"/>
</dbReference>
<dbReference type="PANTHER" id="PTHR34352:SF1">
    <property type="entry name" value="PROTEIN YHFA"/>
    <property type="match status" value="1"/>
</dbReference>
<dbReference type="SUPFAM" id="SSF82784">
    <property type="entry name" value="OsmC-like"/>
    <property type="match status" value="1"/>
</dbReference>
<organism evidence="1 2">
    <name type="scientific">Paraflavisolibacter caeni</name>
    <dbReference type="NCBI Taxonomy" id="2982496"/>
    <lineage>
        <taxon>Bacteria</taxon>
        <taxon>Pseudomonadati</taxon>
        <taxon>Bacteroidota</taxon>
        <taxon>Chitinophagia</taxon>
        <taxon>Chitinophagales</taxon>
        <taxon>Chitinophagaceae</taxon>
        <taxon>Paraflavisolibacter</taxon>
    </lineage>
</organism>
<evidence type="ECO:0000313" key="1">
    <source>
        <dbReference type="EMBL" id="MCU7550789.1"/>
    </source>
</evidence>
<dbReference type="InterPro" id="IPR015946">
    <property type="entry name" value="KH_dom-like_a/b"/>
</dbReference>
<dbReference type="Gene3D" id="3.30.300.20">
    <property type="match status" value="1"/>
</dbReference>
<dbReference type="InterPro" id="IPR036102">
    <property type="entry name" value="OsmC/Ohrsf"/>
</dbReference>
<dbReference type="Pfam" id="PF02566">
    <property type="entry name" value="OsmC"/>
    <property type="match status" value="1"/>
</dbReference>
<protein>
    <submittedName>
        <fullName evidence="1">OsmC family protein</fullName>
    </submittedName>
</protein>
<evidence type="ECO:0000313" key="2">
    <source>
        <dbReference type="Proteomes" id="UP001155483"/>
    </source>
</evidence>
<gene>
    <name evidence="1" type="ORF">OCK74_16845</name>
</gene>
<comment type="caution">
    <text evidence="1">The sequence shown here is derived from an EMBL/GenBank/DDBJ whole genome shotgun (WGS) entry which is preliminary data.</text>
</comment>
<dbReference type="Proteomes" id="UP001155483">
    <property type="component" value="Unassembled WGS sequence"/>
</dbReference>